<dbReference type="EMBL" id="JAVRQU010000031">
    <property type="protein sequence ID" value="KAK5689509.1"/>
    <property type="molecule type" value="Genomic_DNA"/>
</dbReference>
<protein>
    <submittedName>
        <fullName evidence="2">Uncharacterized protein</fullName>
    </submittedName>
</protein>
<evidence type="ECO:0000313" key="2">
    <source>
        <dbReference type="EMBL" id="KAK5689509.1"/>
    </source>
</evidence>
<comment type="caution">
    <text evidence="2">The sequence shown here is derived from an EMBL/GenBank/DDBJ whole genome shotgun (WGS) entry which is preliminary data.</text>
</comment>
<evidence type="ECO:0000256" key="1">
    <source>
        <dbReference type="SAM" id="MobiDB-lite"/>
    </source>
</evidence>
<dbReference type="Proteomes" id="UP001310594">
    <property type="component" value="Unassembled WGS sequence"/>
</dbReference>
<dbReference type="AlphaFoldDB" id="A0AAN7VV85"/>
<feature type="compositionally biased region" description="Basic and acidic residues" evidence="1">
    <location>
        <begin position="185"/>
        <end position="199"/>
    </location>
</feature>
<feature type="region of interest" description="Disordered" evidence="1">
    <location>
        <begin position="171"/>
        <end position="199"/>
    </location>
</feature>
<name>A0AAN7VV85_9PEZI</name>
<reference evidence="2" key="1">
    <citation type="submission" date="2023-08" db="EMBL/GenBank/DDBJ databases">
        <title>Black Yeasts Isolated from many extreme environments.</title>
        <authorList>
            <person name="Coleine C."/>
            <person name="Stajich J.E."/>
            <person name="Selbmann L."/>
        </authorList>
    </citation>
    <scope>NUCLEOTIDE SEQUENCE</scope>
    <source>
        <strain evidence="2">CCFEE 5810</strain>
    </source>
</reference>
<gene>
    <name evidence="2" type="ORF">LTR97_012849</name>
</gene>
<feature type="compositionally biased region" description="Polar residues" evidence="1">
    <location>
        <begin position="56"/>
        <end position="65"/>
    </location>
</feature>
<proteinExistence type="predicted"/>
<accession>A0AAN7VV85</accession>
<organism evidence="2 3">
    <name type="scientific">Elasticomyces elasticus</name>
    <dbReference type="NCBI Taxonomy" id="574655"/>
    <lineage>
        <taxon>Eukaryota</taxon>
        <taxon>Fungi</taxon>
        <taxon>Dikarya</taxon>
        <taxon>Ascomycota</taxon>
        <taxon>Pezizomycotina</taxon>
        <taxon>Dothideomycetes</taxon>
        <taxon>Dothideomycetidae</taxon>
        <taxon>Mycosphaerellales</taxon>
        <taxon>Teratosphaeriaceae</taxon>
        <taxon>Elasticomyces</taxon>
    </lineage>
</organism>
<evidence type="ECO:0000313" key="3">
    <source>
        <dbReference type="Proteomes" id="UP001310594"/>
    </source>
</evidence>
<feature type="region of interest" description="Disordered" evidence="1">
    <location>
        <begin position="1"/>
        <end position="69"/>
    </location>
</feature>
<sequence>MTDSVMGIKMEKESVSGDTTPDYPKTPTAQSSVGNIKLRGSQESLSAITEADSVESAETGTSSLNYPAPPLNSPMTQSEIGDCETPTPASIVDRLEESIAEKLRNLPGNLADYTPPTSPVNQGDEGKTFHCHGIDVKDFAVWHDPPRPWGCYRLLTPKRTERKRIERTISRRSEDTATPVLTKPKWGDRSKDTSPGKENKNIFTGVFPEHSNWADFADQDVVVGLKRLMMLAMDINKVEPDKTVEQIYSQRLAKLIMEGEIKFDASLLQ</sequence>